<protein>
    <submittedName>
        <fullName evidence="1">Methyltransferase-domain-containing protein</fullName>
    </submittedName>
</protein>
<dbReference type="Pfam" id="PF10294">
    <property type="entry name" value="Methyltransf_16"/>
    <property type="match status" value="1"/>
</dbReference>
<keyword evidence="2" id="KW-1185">Reference proteome</keyword>
<dbReference type="InterPro" id="IPR029063">
    <property type="entry name" value="SAM-dependent_MTases_sf"/>
</dbReference>
<accession>A0AAD7E1J7</accession>
<evidence type="ECO:0000313" key="2">
    <source>
        <dbReference type="Proteomes" id="UP001221757"/>
    </source>
</evidence>
<organism evidence="1 2">
    <name type="scientific">Mycena rosella</name>
    <name type="common">Pink bonnet</name>
    <name type="synonym">Agaricus rosellus</name>
    <dbReference type="NCBI Taxonomy" id="1033263"/>
    <lineage>
        <taxon>Eukaryota</taxon>
        <taxon>Fungi</taxon>
        <taxon>Dikarya</taxon>
        <taxon>Basidiomycota</taxon>
        <taxon>Agaricomycotina</taxon>
        <taxon>Agaricomycetes</taxon>
        <taxon>Agaricomycetidae</taxon>
        <taxon>Agaricales</taxon>
        <taxon>Marasmiineae</taxon>
        <taxon>Mycenaceae</taxon>
        <taxon>Mycena</taxon>
    </lineage>
</organism>
<dbReference type="GO" id="GO:0032259">
    <property type="term" value="P:methylation"/>
    <property type="evidence" value="ECO:0007669"/>
    <property type="project" value="UniProtKB-KW"/>
</dbReference>
<dbReference type="SUPFAM" id="SSF53335">
    <property type="entry name" value="S-adenosyl-L-methionine-dependent methyltransferases"/>
    <property type="match status" value="1"/>
</dbReference>
<dbReference type="InterPro" id="IPR019410">
    <property type="entry name" value="Methyltransf_16"/>
</dbReference>
<dbReference type="EMBL" id="JARKIE010000014">
    <property type="protein sequence ID" value="KAJ7702684.1"/>
    <property type="molecule type" value="Genomic_DNA"/>
</dbReference>
<sequence>MDEINPPSLRLPPLRGLTTLTLPVLLDCIDYLRMLYTPAVRGSRIRRRIRDSQTISQPTLPPPVVPDPAHIESLRSDKFERAYAMRWLTYLINNAERLQGDPQDAETVIKRACSLLANSGGTSGAGVVDRVFDFPSAHGHISITLRDIPLDNSDFSSVGAQTWGGACVLAEILAAEPMDFALLGDAAPLRVLELGSGTGLVGLALAKIAESSGIEVAVACSDFYPDVLQNLTANIAANFPAQSRLITSHFLDWSSFSHENPQPPLPPFDQPFDVIVGADIVYEPEHAAWIHSCVVELLNRTRASQFHLVIPLRPTHALESSSVEATFRRRSEDSAAPALTIVSKETIICDVEGSANEEVEYSYYRIRWEFPT</sequence>
<proteinExistence type="predicted"/>
<keyword evidence="1" id="KW-0489">Methyltransferase</keyword>
<keyword evidence="1" id="KW-0808">Transferase</keyword>
<comment type="caution">
    <text evidence="1">The sequence shown here is derived from an EMBL/GenBank/DDBJ whole genome shotgun (WGS) entry which is preliminary data.</text>
</comment>
<name>A0AAD7E1J7_MYCRO</name>
<dbReference type="GO" id="GO:0008757">
    <property type="term" value="F:S-adenosylmethionine-dependent methyltransferase activity"/>
    <property type="evidence" value="ECO:0007669"/>
    <property type="project" value="UniProtKB-ARBA"/>
</dbReference>
<dbReference type="CDD" id="cd02440">
    <property type="entry name" value="AdoMet_MTases"/>
    <property type="match status" value="1"/>
</dbReference>
<dbReference type="Gene3D" id="3.40.50.150">
    <property type="entry name" value="Vaccinia Virus protein VP39"/>
    <property type="match status" value="1"/>
</dbReference>
<evidence type="ECO:0000313" key="1">
    <source>
        <dbReference type="EMBL" id="KAJ7702684.1"/>
    </source>
</evidence>
<gene>
    <name evidence="1" type="ORF">B0H17DRAFT_1003942</name>
</gene>
<dbReference type="PANTHER" id="PTHR14614:SF147">
    <property type="entry name" value="S-ADENOSYLMETHIONINE-DEPENDENT METHYLTRANSFERASE OF THE SEVEN BETA-STRAND FAMILY"/>
    <property type="match status" value="1"/>
</dbReference>
<dbReference type="PANTHER" id="PTHR14614">
    <property type="entry name" value="HEPATOCELLULAR CARCINOMA-ASSOCIATED ANTIGEN"/>
    <property type="match status" value="1"/>
</dbReference>
<dbReference type="Proteomes" id="UP001221757">
    <property type="component" value="Unassembled WGS sequence"/>
</dbReference>
<dbReference type="AlphaFoldDB" id="A0AAD7E1J7"/>
<reference evidence="1" key="1">
    <citation type="submission" date="2023-03" db="EMBL/GenBank/DDBJ databases">
        <title>Massive genome expansion in bonnet fungi (Mycena s.s.) driven by repeated elements and novel gene families across ecological guilds.</title>
        <authorList>
            <consortium name="Lawrence Berkeley National Laboratory"/>
            <person name="Harder C.B."/>
            <person name="Miyauchi S."/>
            <person name="Viragh M."/>
            <person name="Kuo A."/>
            <person name="Thoen E."/>
            <person name="Andreopoulos B."/>
            <person name="Lu D."/>
            <person name="Skrede I."/>
            <person name="Drula E."/>
            <person name="Henrissat B."/>
            <person name="Morin E."/>
            <person name="Kohler A."/>
            <person name="Barry K."/>
            <person name="LaButti K."/>
            <person name="Morin E."/>
            <person name="Salamov A."/>
            <person name="Lipzen A."/>
            <person name="Mereny Z."/>
            <person name="Hegedus B."/>
            <person name="Baldrian P."/>
            <person name="Stursova M."/>
            <person name="Weitz H."/>
            <person name="Taylor A."/>
            <person name="Grigoriev I.V."/>
            <person name="Nagy L.G."/>
            <person name="Martin F."/>
            <person name="Kauserud H."/>
        </authorList>
    </citation>
    <scope>NUCLEOTIDE SEQUENCE</scope>
    <source>
        <strain evidence="1">CBHHK067</strain>
    </source>
</reference>